<keyword evidence="3" id="KW-1185">Reference proteome</keyword>
<dbReference type="Proteomes" id="UP001596378">
    <property type="component" value="Unassembled WGS sequence"/>
</dbReference>
<comment type="caution">
    <text evidence="2">The sequence shown here is derived from an EMBL/GenBank/DDBJ whole genome shotgun (WGS) entry which is preliminary data.</text>
</comment>
<feature type="transmembrane region" description="Helical" evidence="1">
    <location>
        <begin position="6"/>
        <end position="29"/>
    </location>
</feature>
<keyword evidence="1" id="KW-0472">Membrane</keyword>
<keyword evidence="1" id="KW-0812">Transmembrane</keyword>
<sequence length="160" mass="16987">MDSNELLAWSVAVAALAFIVMCGFIIALLRTARESLMTAQVALKEVTATVEGLRGEVGKLAVSVNDVAADVKHKLRSTDPLFHAVHDVGDMLSELTGTAREAAHSLTKTVRRQAAASEESAGPVPKWLRWAAIGSRVVSGILKGKELGVKSPYPQAKEGL</sequence>
<accession>A0ABW2F489</accession>
<evidence type="ECO:0000313" key="3">
    <source>
        <dbReference type="Proteomes" id="UP001596378"/>
    </source>
</evidence>
<dbReference type="InterPro" id="IPR009293">
    <property type="entry name" value="UPF0478"/>
</dbReference>
<protein>
    <submittedName>
        <fullName evidence="2">DUF948 domain-containing protein</fullName>
    </submittedName>
</protein>
<dbReference type="Pfam" id="PF06103">
    <property type="entry name" value="DUF948"/>
    <property type="match status" value="1"/>
</dbReference>
<dbReference type="PANTHER" id="PTHR40070">
    <property type="entry name" value="UPF0478 PROTEIN YTXG"/>
    <property type="match status" value="1"/>
</dbReference>
<evidence type="ECO:0000256" key="1">
    <source>
        <dbReference type="SAM" id="Phobius"/>
    </source>
</evidence>
<reference evidence="3" key="1">
    <citation type="journal article" date="2019" name="Int. J. Syst. Evol. Microbiol.">
        <title>The Global Catalogue of Microorganisms (GCM) 10K type strain sequencing project: providing services to taxonomists for standard genome sequencing and annotation.</title>
        <authorList>
            <consortium name="The Broad Institute Genomics Platform"/>
            <consortium name="The Broad Institute Genome Sequencing Center for Infectious Disease"/>
            <person name="Wu L."/>
            <person name="Ma J."/>
        </authorList>
    </citation>
    <scope>NUCLEOTIDE SEQUENCE [LARGE SCALE GENOMIC DNA]</scope>
    <source>
        <strain evidence="3">KCTC 12907</strain>
    </source>
</reference>
<evidence type="ECO:0000313" key="2">
    <source>
        <dbReference type="EMBL" id="MFC7147923.1"/>
    </source>
</evidence>
<keyword evidence="1" id="KW-1133">Transmembrane helix</keyword>
<dbReference type="EMBL" id="JBHTAI010000003">
    <property type="protein sequence ID" value="MFC7147923.1"/>
    <property type="molecule type" value="Genomic_DNA"/>
</dbReference>
<name>A0ABW2F489_9BACL</name>
<gene>
    <name evidence="2" type="ORF">ACFQMJ_05185</name>
</gene>
<organism evidence="2 3">
    <name type="scientific">Cohnella cellulosilytica</name>
    <dbReference type="NCBI Taxonomy" id="986710"/>
    <lineage>
        <taxon>Bacteria</taxon>
        <taxon>Bacillati</taxon>
        <taxon>Bacillota</taxon>
        <taxon>Bacilli</taxon>
        <taxon>Bacillales</taxon>
        <taxon>Paenibacillaceae</taxon>
        <taxon>Cohnella</taxon>
    </lineage>
</organism>
<proteinExistence type="predicted"/>
<dbReference type="PANTHER" id="PTHR40070:SF1">
    <property type="entry name" value="UPF0478 PROTEIN YTXG"/>
    <property type="match status" value="1"/>
</dbReference>
<dbReference type="RefSeq" id="WP_378051029.1">
    <property type="nucleotide sequence ID" value="NZ_JBHMDN010000032.1"/>
</dbReference>